<reference evidence="11 12" key="1">
    <citation type="journal article" date="2016" name="Nat. Commun.">
        <title>Thousands of microbial genomes shed light on interconnected biogeochemical processes in an aquifer system.</title>
        <authorList>
            <person name="Anantharaman K."/>
            <person name="Brown C.T."/>
            <person name="Hug L.A."/>
            <person name="Sharon I."/>
            <person name="Castelle C.J."/>
            <person name="Probst A.J."/>
            <person name="Thomas B.C."/>
            <person name="Singh A."/>
            <person name="Wilkins M.J."/>
            <person name="Karaoz U."/>
            <person name="Brodie E.L."/>
            <person name="Williams K.H."/>
            <person name="Hubbard S.S."/>
            <person name="Banfield J.F."/>
        </authorList>
    </citation>
    <scope>NUCLEOTIDE SEQUENCE [LARGE SCALE GENOMIC DNA]</scope>
</reference>
<dbReference type="PANTHER" id="PTHR11476:SF7">
    <property type="entry name" value="HISTIDINE--TRNA LIGASE"/>
    <property type="match status" value="1"/>
</dbReference>
<evidence type="ECO:0000256" key="9">
    <source>
        <dbReference type="PIRSR" id="PIRSR001549-1"/>
    </source>
</evidence>
<feature type="binding site" evidence="9">
    <location>
        <begin position="79"/>
        <end position="81"/>
    </location>
    <ligand>
        <name>L-histidine</name>
        <dbReference type="ChEBI" id="CHEBI:57595"/>
    </ligand>
</feature>
<keyword evidence="4 8" id="KW-0067">ATP-binding</keyword>
<evidence type="ECO:0000256" key="3">
    <source>
        <dbReference type="ARBA" id="ARBA00022741"/>
    </source>
</evidence>
<comment type="subcellular location">
    <subcellularLocation>
        <location evidence="8">Cytoplasm</location>
    </subcellularLocation>
</comment>
<evidence type="ECO:0000256" key="4">
    <source>
        <dbReference type="ARBA" id="ARBA00022840"/>
    </source>
</evidence>
<dbReference type="Pfam" id="PF13393">
    <property type="entry name" value="tRNA-synt_His"/>
    <property type="match status" value="1"/>
</dbReference>
<dbReference type="InterPro" id="IPR036621">
    <property type="entry name" value="Anticodon-bd_dom_sf"/>
</dbReference>
<protein>
    <recommendedName>
        <fullName evidence="8">Histidine--tRNA ligase</fullName>
        <ecNumber evidence="8">6.1.1.21</ecNumber>
    </recommendedName>
    <alternativeName>
        <fullName evidence="8">Histidyl-tRNA synthetase</fullName>
        <shortName evidence="8">HisRS</shortName>
    </alternativeName>
</protein>
<dbReference type="EC" id="6.1.1.21" evidence="8"/>
<dbReference type="InterPro" id="IPR015807">
    <property type="entry name" value="His-tRNA-ligase"/>
</dbReference>
<dbReference type="InterPro" id="IPR045864">
    <property type="entry name" value="aa-tRNA-synth_II/BPL/LPL"/>
</dbReference>
<dbReference type="PANTHER" id="PTHR11476">
    <property type="entry name" value="HISTIDYL-TRNA SYNTHETASE"/>
    <property type="match status" value="1"/>
</dbReference>
<evidence type="ECO:0000256" key="5">
    <source>
        <dbReference type="ARBA" id="ARBA00022917"/>
    </source>
</evidence>
<comment type="caution">
    <text evidence="11">The sequence shown here is derived from an EMBL/GenBank/DDBJ whole genome shotgun (WGS) entry which is preliminary data.</text>
</comment>
<dbReference type="PROSITE" id="PS50862">
    <property type="entry name" value="AA_TRNA_LIGASE_II"/>
    <property type="match status" value="1"/>
</dbReference>
<dbReference type="SUPFAM" id="SSF55681">
    <property type="entry name" value="Class II aaRS and biotin synthetases"/>
    <property type="match status" value="1"/>
</dbReference>
<dbReference type="SUPFAM" id="SSF52954">
    <property type="entry name" value="Class II aaRS ABD-related"/>
    <property type="match status" value="1"/>
</dbReference>
<evidence type="ECO:0000256" key="6">
    <source>
        <dbReference type="ARBA" id="ARBA00023146"/>
    </source>
</evidence>
<evidence type="ECO:0000313" key="11">
    <source>
        <dbReference type="EMBL" id="OGG11412.1"/>
    </source>
</evidence>
<feature type="domain" description="Aminoacyl-transfer RNA synthetases class-II family profile" evidence="10">
    <location>
        <begin position="1"/>
        <end position="307"/>
    </location>
</feature>
<name>A0A1F5ZH12_9BACT</name>
<dbReference type="CDD" id="cd00859">
    <property type="entry name" value="HisRS_anticodon"/>
    <property type="match status" value="1"/>
</dbReference>
<evidence type="ECO:0000256" key="1">
    <source>
        <dbReference type="ARBA" id="ARBA00008226"/>
    </source>
</evidence>
<keyword evidence="3 8" id="KW-0547">Nucleotide-binding</keyword>
<dbReference type="Proteomes" id="UP000177268">
    <property type="component" value="Unassembled WGS sequence"/>
</dbReference>
<feature type="binding site" evidence="9">
    <location>
        <position position="127"/>
    </location>
    <ligand>
        <name>L-histidine</name>
        <dbReference type="ChEBI" id="CHEBI:57595"/>
    </ligand>
</feature>
<comment type="catalytic activity">
    <reaction evidence="7 8">
        <text>tRNA(His) + L-histidine + ATP = L-histidyl-tRNA(His) + AMP + diphosphate + H(+)</text>
        <dbReference type="Rhea" id="RHEA:17313"/>
        <dbReference type="Rhea" id="RHEA-COMP:9665"/>
        <dbReference type="Rhea" id="RHEA-COMP:9689"/>
        <dbReference type="ChEBI" id="CHEBI:15378"/>
        <dbReference type="ChEBI" id="CHEBI:30616"/>
        <dbReference type="ChEBI" id="CHEBI:33019"/>
        <dbReference type="ChEBI" id="CHEBI:57595"/>
        <dbReference type="ChEBI" id="CHEBI:78442"/>
        <dbReference type="ChEBI" id="CHEBI:78527"/>
        <dbReference type="ChEBI" id="CHEBI:456215"/>
        <dbReference type="EC" id="6.1.1.21"/>
    </reaction>
</comment>
<dbReference type="InterPro" id="IPR041715">
    <property type="entry name" value="HisRS-like_core"/>
</dbReference>
<dbReference type="FunFam" id="3.40.50.800:FF:000012">
    <property type="entry name" value="Histidine--tRNA ligase, cytoplasmic"/>
    <property type="match status" value="1"/>
</dbReference>
<organism evidence="11 12">
    <name type="scientific">Candidatus Gottesmanbacteria bacterium RBG_13_45_10</name>
    <dbReference type="NCBI Taxonomy" id="1798370"/>
    <lineage>
        <taxon>Bacteria</taxon>
        <taxon>Candidatus Gottesmaniibacteriota</taxon>
    </lineage>
</organism>
<evidence type="ECO:0000256" key="8">
    <source>
        <dbReference type="HAMAP-Rule" id="MF_00127"/>
    </source>
</evidence>
<comment type="subunit">
    <text evidence="8">Homodimer.</text>
</comment>
<dbReference type="GO" id="GO:0005737">
    <property type="term" value="C:cytoplasm"/>
    <property type="evidence" value="ECO:0007669"/>
    <property type="project" value="UniProtKB-SubCell"/>
</dbReference>
<keyword evidence="2 8" id="KW-0436">Ligase</keyword>
<dbReference type="InterPro" id="IPR004516">
    <property type="entry name" value="HisRS/HisZ"/>
</dbReference>
<feature type="binding site" evidence="9">
    <location>
        <position position="123"/>
    </location>
    <ligand>
        <name>L-histidine</name>
        <dbReference type="ChEBI" id="CHEBI:57595"/>
    </ligand>
</feature>
<keyword evidence="5 8" id="KW-0648">Protein biosynthesis</keyword>
<gene>
    <name evidence="8" type="primary">hisS</name>
    <name evidence="11" type="ORF">A2Z00_03120</name>
</gene>
<dbReference type="InterPro" id="IPR033656">
    <property type="entry name" value="HisRS_anticodon"/>
</dbReference>
<evidence type="ECO:0000259" key="10">
    <source>
        <dbReference type="PROSITE" id="PS50862"/>
    </source>
</evidence>
<feature type="binding site" evidence="9">
    <location>
        <position position="244"/>
    </location>
    <ligand>
        <name>L-histidine</name>
        <dbReference type="ChEBI" id="CHEBI:57595"/>
    </ligand>
</feature>
<accession>A0A1F5ZH12</accession>
<dbReference type="Pfam" id="PF03129">
    <property type="entry name" value="HGTP_anticodon"/>
    <property type="match status" value="1"/>
</dbReference>
<sequence length="406" mass="45954">MIKPQTLKGFRDFLPATALKRQFVIEKMKEIFERFGFDPLETPALEYAETLMGKYGDEADKLLYLFKDNGGRNVGLRYDQTVPLSRVVAQYQNDLPLPFKRYQIQPVWRAENTQKGRYREFLQCDIDSVGTQSPLADTEIINCVLTTCKALGFAKPVMILNDRTIFDTLALTKKEIIILDKLDKIGTDEVINQLTLLGRTDAAELFETLKSTKPVERLSRIMEALKRQGFKDVVDFRFDPFLARGLDYYTSTIFELKIDSYSGGSLAGGGRYDNLIGSFSGRDLPAVGIAFGFDRLIEAMEELHLLPETKTASQVLVCIVDLAMLGASLELTTRLQTQGIHTEIYLDETHKLEKQLKYADRKGIPYVVIHGPDEASRGVVKLKNMQTKEQEELTIEAIIDKLTQAQ</sequence>
<dbReference type="STRING" id="1798370.A2Z00_03120"/>
<dbReference type="Gene3D" id="3.30.930.10">
    <property type="entry name" value="Bira Bifunctional Protein, Domain 2"/>
    <property type="match status" value="1"/>
</dbReference>
<dbReference type="InterPro" id="IPR006195">
    <property type="entry name" value="aa-tRNA-synth_II"/>
</dbReference>
<evidence type="ECO:0000256" key="7">
    <source>
        <dbReference type="ARBA" id="ARBA00047639"/>
    </source>
</evidence>
<dbReference type="NCBIfam" id="TIGR00442">
    <property type="entry name" value="hisS"/>
    <property type="match status" value="1"/>
</dbReference>
<dbReference type="EMBL" id="MFIZ01000029">
    <property type="protein sequence ID" value="OGG11412.1"/>
    <property type="molecule type" value="Genomic_DNA"/>
</dbReference>
<proteinExistence type="inferred from homology"/>
<keyword evidence="8" id="KW-0963">Cytoplasm</keyword>
<evidence type="ECO:0000313" key="12">
    <source>
        <dbReference type="Proteomes" id="UP000177268"/>
    </source>
</evidence>
<comment type="similarity">
    <text evidence="1 8">Belongs to the class-II aminoacyl-tRNA synthetase family.</text>
</comment>
<dbReference type="GO" id="GO:0006427">
    <property type="term" value="P:histidyl-tRNA aminoacylation"/>
    <property type="evidence" value="ECO:0007669"/>
    <property type="project" value="UniProtKB-UniRule"/>
</dbReference>
<dbReference type="InterPro" id="IPR004154">
    <property type="entry name" value="Anticodon-bd"/>
</dbReference>
<feature type="binding site" evidence="9">
    <location>
        <begin position="248"/>
        <end position="249"/>
    </location>
    <ligand>
        <name>L-histidine</name>
        <dbReference type="ChEBI" id="CHEBI:57595"/>
    </ligand>
</feature>
<keyword evidence="6 8" id="KW-0030">Aminoacyl-tRNA synthetase</keyword>
<dbReference type="CDD" id="cd00773">
    <property type="entry name" value="HisRS-like_core"/>
    <property type="match status" value="1"/>
</dbReference>
<dbReference type="AlphaFoldDB" id="A0A1F5ZH12"/>
<dbReference type="GO" id="GO:0004821">
    <property type="term" value="F:histidine-tRNA ligase activity"/>
    <property type="evidence" value="ECO:0007669"/>
    <property type="project" value="UniProtKB-UniRule"/>
</dbReference>
<dbReference type="HAMAP" id="MF_00127">
    <property type="entry name" value="His_tRNA_synth"/>
    <property type="match status" value="1"/>
</dbReference>
<dbReference type="GO" id="GO:0005524">
    <property type="term" value="F:ATP binding"/>
    <property type="evidence" value="ECO:0007669"/>
    <property type="project" value="UniProtKB-UniRule"/>
</dbReference>
<dbReference type="Gene3D" id="3.40.50.800">
    <property type="entry name" value="Anticodon-binding domain"/>
    <property type="match status" value="1"/>
</dbReference>
<dbReference type="PIRSF" id="PIRSF001549">
    <property type="entry name" value="His-tRNA_synth"/>
    <property type="match status" value="1"/>
</dbReference>
<evidence type="ECO:0000256" key="2">
    <source>
        <dbReference type="ARBA" id="ARBA00022598"/>
    </source>
</evidence>
<feature type="binding site" evidence="9">
    <location>
        <position position="109"/>
    </location>
    <ligand>
        <name>L-histidine</name>
        <dbReference type="ChEBI" id="CHEBI:57595"/>
    </ligand>
</feature>